<dbReference type="Proteomes" id="UP000504606">
    <property type="component" value="Unplaced"/>
</dbReference>
<protein>
    <submittedName>
        <fullName evidence="2">Uncharacterized protein LOC127750186</fullName>
    </submittedName>
</protein>
<dbReference type="GeneID" id="127750186"/>
<evidence type="ECO:0000313" key="1">
    <source>
        <dbReference type="Proteomes" id="UP000504606"/>
    </source>
</evidence>
<evidence type="ECO:0000313" key="2">
    <source>
        <dbReference type="RefSeq" id="XP_052127027.1"/>
    </source>
</evidence>
<gene>
    <name evidence="2" type="primary">LOC127750186</name>
</gene>
<dbReference type="AlphaFoldDB" id="A0A9C6UBH4"/>
<dbReference type="RefSeq" id="XP_052127027.1">
    <property type="nucleotide sequence ID" value="XM_052271067.1"/>
</dbReference>
<reference evidence="2" key="1">
    <citation type="submission" date="2025-08" db="UniProtKB">
        <authorList>
            <consortium name="RefSeq"/>
        </authorList>
    </citation>
    <scope>IDENTIFICATION</scope>
    <source>
        <tissue evidence="2">Whole organism</tissue>
    </source>
</reference>
<name>A0A9C6UBH4_FRAOC</name>
<accession>A0A9C6UBH4</accession>
<proteinExistence type="predicted"/>
<keyword evidence="1" id="KW-1185">Reference proteome</keyword>
<organism evidence="1 2">
    <name type="scientific">Frankliniella occidentalis</name>
    <name type="common">Western flower thrips</name>
    <name type="synonym">Euthrips occidentalis</name>
    <dbReference type="NCBI Taxonomy" id="133901"/>
    <lineage>
        <taxon>Eukaryota</taxon>
        <taxon>Metazoa</taxon>
        <taxon>Ecdysozoa</taxon>
        <taxon>Arthropoda</taxon>
        <taxon>Hexapoda</taxon>
        <taxon>Insecta</taxon>
        <taxon>Pterygota</taxon>
        <taxon>Neoptera</taxon>
        <taxon>Paraneoptera</taxon>
        <taxon>Thysanoptera</taxon>
        <taxon>Terebrantia</taxon>
        <taxon>Thripoidea</taxon>
        <taxon>Thripidae</taxon>
        <taxon>Frankliniella</taxon>
    </lineage>
</organism>
<dbReference type="KEGG" id="foc:127750186"/>
<sequence>MVCTFFFTDPKIKLPGDNPFMAKKYFISVDKVCVAEKNNSMDAILMLVQICFLLNIHYPPGLSLTFEFIERLILQMAPGRESRVKNKKGKVLLVLTSAVRKAGKDLQEFTTKIKDGLQKAGF</sequence>